<evidence type="ECO:0000313" key="1">
    <source>
        <dbReference type="EMBL" id="CAE2254616.1"/>
    </source>
</evidence>
<accession>A0A7S4MYX3</accession>
<dbReference type="EMBL" id="HBKN01004170">
    <property type="protein sequence ID" value="CAE2254616.1"/>
    <property type="molecule type" value="Transcribed_RNA"/>
</dbReference>
<dbReference type="AlphaFoldDB" id="A0A7S4MYX3"/>
<organism evidence="1">
    <name type="scientific">Guillardia theta</name>
    <name type="common">Cryptophyte</name>
    <name type="synonym">Cryptomonas phi</name>
    <dbReference type="NCBI Taxonomy" id="55529"/>
    <lineage>
        <taxon>Eukaryota</taxon>
        <taxon>Cryptophyceae</taxon>
        <taxon>Pyrenomonadales</taxon>
        <taxon>Geminigeraceae</taxon>
        <taxon>Guillardia</taxon>
    </lineage>
</organism>
<gene>
    <name evidence="1" type="ORF">GTHE00462_LOCUS3487</name>
</gene>
<protein>
    <submittedName>
        <fullName evidence="1">Uncharacterized protein</fullName>
    </submittedName>
</protein>
<name>A0A7S4MYX3_GUITH</name>
<reference evidence="1" key="1">
    <citation type="submission" date="2021-01" db="EMBL/GenBank/DDBJ databases">
        <authorList>
            <person name="Corre E."/>
            <person name="Pelletier E."/>
            <person name="Niang G."/>
            <person name="Scheremetjew M."/>
            <person name="Finn R."/>
            <person name="Kale V."/>
            <person name="Holt S."/>
            <person name="Cochrane G."/>
            <person name="Meng A."/>
            <person name="Brown T."/>
            <person name="Cohen L."/>
        </authorList>
    </citation>
    <scope>NUCLEOTIDE SEQUENCE</scope>
    <source>
        <strain evidence="1">CCMP 2712</strain>
    </source>
</reference>
<sequence>MSNSTKSTPRNDASANMRRIEQMTTLLDEWNSARKHASHQISRINKESESIHSEMWDLCTQTSDVLDLIVKETTATQQDIEKLQVHQLILEHSRGLGLLTAISDVFDGNGGERQESAERVGIATGAQRLATSGLDIQGETSARLVLRQSFENVCIL</sequence>
<proteinExistence type="predicted"/>